<comment type="caution">
    <text evidence="2">The sequence shown here is derived from an EMBL/GenBank/DDBJ whole genome shotgun (WGS) entry which is preliminary data.</text>
</comment>
<dbReference type="InterPro" id="IPR035124">
    <property type="entry name" value="DUF5508"/>
</dbReference>
<gene>
    <name evidence="2" type="ORF">Q604_UNBc4C00151G0002</name>
</gene>
<feature type="domain" description="YpjCB-like C-terminal" evidence="1">
    <location>
        <begin position="7"/>
        <end position="33"/>
    </location>
</feature>
<proteinExistence type="predicted"/>
<sequence length="33" mass="3881">MWTGERHLFIIDTPCIFNAPAYNKSNEKSLERV</sequence>
<name>W1WHT7_9ZZZZ</name>
<evidence type="ECO:0000259" key="1">
    <source>
        <dbReference type="Pfam" id="PF17621"/>
    </source>
</evidence>
<dbReference type="AlphaFoldDB" id="W1WHT7"/>
<dbReference type="Pfam" id="PF17621">
    <property type="entry name" value="DUF5508"/>
    <property type="match status" value="1"/>
</dbReference>
<dbReference type="EMBL" id="AZMM01018932">
    <property type="protein sequence ID" value="ETJ15984.1"/>
    <property type="molecule type" value="Genomic_DNA"/>
</dbReference>
<protein>
    <recommendedName>
        <fullName evidence="1">YpjCB-like C-terminal domain-containing protein</fullName>
    </recommendedName>
</protein>
<organism evidence="2">
    <name type="scientific">human gut metagenome</name>
    <dbReference type="NCBI Taxonomy" id="408170"/>
    <lineage>
        <taxon>unclassified sequences</taxon>
        <taxon>metagenomes</taxon>
        <taxon>organismal metagenomes</taxon>
    </lineage>
</organism>
<reference evidence="2" key="1">
    <citation type="submission" date="2013-12" db="EMBL/GenBank/DDBJ databases">
        <title>A Varibaculum cambriense genome reconstructed from a premature infant gut community with otherwise low bacterial novelty that shifts toward anaerobic metabolism during the third week of life.</title>
        <authorList>
            <person name="Brown C.T."/>
            <person name="Sharon I."/>
            <person name="Thomas B.C."/>
            <person name="Castelle C.J."/>
            <person name="Morowitz M.J."/>
            <person name="Banfield J.F."/>
        </authorList>
    </citation>
    <scope>NUCLEOTIDE SEQUENCE</scope>
</reference>
<accession>W1WHT7</accession>
<evidence type="ECO:0000313" key="2">
    <source>
        <dbReference type="EMBL" id="ETJ15984.1"/>
    </source>
</evidence>
<feature type="non-terminal residue" evidence="2">
    <location>
        <position position="33"/>
    </location>
</feature>